<evidence type="ECO:0008006" key="3">
    <source>
        <dbReference type="Google" id="ProtNLM"/>
    </source>
</evidence>
<gene>
    <name evidence="1" type="ORF">GCM10025876_01040</name>
</gene>
<sequence>MHRQVANAEKEGFVSRHRAAGSTAWVVTATDTGRAAFERALTSAMAVTGAGLAVLEPDEQEALLDLLGRFLDAYTEAVTGDPAPTAP</sequence>
<evidence type="ECO:0000313" key="1">
    <source>
        <dbReference type="EMBL" id="GMA33900.1"/>
    </source>
</evidence>
<organism evidence="1 2">
    <name type="scientific">Demequina litorisediminis</name>
    <dbReference type="NCBI Taxonomy" id="1849022"/>
    <lineage>
        <taxon>Bacteria</taxon>
        <taxon>Bacillati</taxon>
        <taxon>Actinomycetota</taxon>
        <taxon>Actinomycetes</taxon>
        <taxon>Micrococcales</taxon>
        <taxon>Demequinaceae</taxon>
        <taxon>Demequina</taxon>
    </lineage>
</organism>
<dbReference type="SUPFAM" id="SSF46785">
    <property type="entry name" value="Winged helix' DNA-binding domain"/>
    <property type="match status" value="1"/>
</dbReference>
<dbReference type="EMBL" id="BSUN01000001">
    <property type="protein sequence ID" value="GMA33900.1"/>
    <property type="molecule type" value="Genomic_DNA"/>
</dbReference>
<name>A0ABQ6I981_9MICO</name>
<evidence type="ECO:0000313" key="2">
    <source>
        <dbReference type="Proteomes" id="UP001157125"/>
    </source>
</evidence>
<comment type="caution">
    <text evidence="1">The sequence shown here is derived from an EMBL/GenBank/DDBJ whole genome shotgun (WGS) entry which is preliminary data.</text>
</comment>
<keyword evidence="2" id="KW-1185">Reference proteome</keyword>
<protein>
    <recommendedName>
        <fullName evidence="3">HTH marR-type domain-containing protein</fullName>
    </recommendedName>
</protein>
<dbReference type="Gene3D" id="1.10.10.10">
    <property type="entry name" value="Winged helix-like DNA-binding domain superfamily/Winged helix DNA-binding domain"/>
    <property type="match status" value="1"/>
</dbReference>
<accession>A0ABQ6I981</accession>
<proteinExistence type="predicted"/>
<dbReference type="Proteomes" id="UP001157125">
    <property type="component" value="Unassembled WGS sequence"/>
</dbReference>
<dbReference type="RefSeq" id="WP_284327113.1">
    <property type="nucleotide sequence ID" value="NZ_BSUN01000001.1"/>
</dbReference>
<reference evidence="2" key="1">
    <citation type="journal article" date="2019" name="Int. J. Syst. Evol. Microbiol.">
        <title>The Global Catalogue of Microorganisms (GCM) 10K type strain sequencing project: providing services to taxonomists for standard genome sequencing and annotation.</title>
        <authorList>
            <consortium name="The Broad Institute Genomics Platform"/>
            <consortium name="The Broad Institute Genome Sequencing Center for Infectious Disease"/>
            <person name="Wu L."/>
            <person name="Ma J."/>
        </authorList>
    </citation>
    <scope>NUCLEOTIDE SEQUENCE [LARGE SCALE GENOMIC DNA]</scope>
    <source>
        <strain evidence="2">NBRC 112299</strain>
    </source>
</reference>
<dbReference type="InterPro" id="IPR036388">
    <property type="entry name" value="WH-like_DNA-bd_sf"/>
</dbReference>
<dbReference type="InterPro" id="IPR036390">
    <property type="entry name" value="WH_DNA-bd_sf"/>
</dbReference>